<keyword evidence="2" id="KW-1185">Reference proteome</keyword>
<accession>A0ABX7Y4X1</accession>
<gene>
    <name evidence="1" type="ORF">J5A65_00360</name>
</gene>
<protein>
    <submittedName>
        <fullName evidence="1">Uncharacterized protein</fullName>
    </submittedName>
</protein>
<dbReference type="EMBL" id="CP072384">
    <property type="protein sequence ID" value="QUC08245.1"/>
    <property type="molecule type" value="Genomic_DNA"/>
</dbReference>
<reference evidence="1 2" key="1">
    <citation type="submission" date="2021-03" db="EMBL/GenBank/DDBJ databases">
        <title>Human Oral Microbial Genomes.</title>
        <authorList>
            <person name="Johnston C.D."/>
            <person name="Chen T."/>
            <person name="Dewhirst F.E."/>
        </authorList>
    </citation>
    <scope>NUCLEOTIDE SEQUENCE [LARGE SCALE GENOMIC DNA]</scope>
    <source>
        <strain evidence="1 2">DSMZ 100122</strain>
    </source>
</reference>
<organism evidence="1 2">
    <name type="scientific">Arachnia rubra</name>
    <dbReference type="NCBI Taxonomy" id="1547448"/>
    <lineage>
        <taxon>Bacteria</taxon>
        <taxon>Bacillati</taxon>
        <taxon>Actinomycetota</taxon>
        <taxon>Actinomycetes</taxon>
        <taxon>Propionibacteriales</taxon>
        <taxon>Propionibacteriaceae</taxon>
        <taxon>Arachnia</taxon>
    </lineage>
</organism>
<dbReference type="Proteomes" id="UP000678513">
    <property type="component" value="Chromosome"/>
</dbReference>
<evidence type="ECO:0000313" key="1">
    <source>
        <dbReference type="EMBL" id="QUC08245.1"/>
    </source>
</evidence>
<name>A0ABX7Y4X1_9ACTN</name>
<proteinExistence type="predicted"/>
<sequence length="197" mass="21508">MRSIHPQEVQGDPSAVRWVVHTGTDDVVGEIATAPGPFGQLLRDGVISLALLEVEGIWTWLRPGRDWDDWGHRVRDAIAGSLDHSGWEINGDSADLLRLVASDVVDNDLASVIETASTTVQVVENDATWLLLDLGQLEERDPTAAAELQQHIELLVRLRYPPLARTSRVGGPAISQGPAGSQIMMNNTPRRALWTGE</sequence>
<evidence type="ECO:0000313" key="2">
    <source>
        <dbReference type="Proteomes" id="UP000678513"/>
    </source>
</evidence>
<dbReference type="RefSeq" id="WP_212323883.1">
    <property type="nucleotide sequence ID" value="NZ_AP024463.1"/>
</dbReference>